<feature type="compositionally biased region" description="Basic and acidic residues" evidence="1">
    <location>
        <begin position="107"/>
        <end position="126"/>
    </location>
</feature>
<comment type="caution">
    <text evidence="2">The sequence shown here is derived from an EMBL/GenBank/DDBJ whole genome shotgun (WGS) entry which is preliminary data.</text>
</comment>
<feature type="region of interest" description="Disordered" evidence="1">
    <location>
        <begin position="48"/>
        <end position="126"/>
    </location>
</feature>
<sequence length="126" mass="13624">HHYSSTANWPAHIMAESQRGEVNLDRVFQMVDEFQGLPNVHIVRVGTPVKGQHTSSPSLYTLPAASKPEPDSPQSSRIDTAASSPVRDERPSAMACGVGTQYIKLESGGHDVEKQRAKEDDSASLG</sequence>
<accession>A0ABD0R6V0</accession>
<protein>
    <submittedName>
        <fullName evidence="2">Uncharacterized protein</fullName>
    </submittedName>
</protein>
<feature type="non-terminal residue" evidence="2">
    <location>
        <position position="126"/>
    </location>
</feature>
<evidence type="ECO:0000256" key="1">
    <source>
        <dbReference type="SAM" id="MobiDB-lite"/>
    </source>
</evidence>
<proteinExistence type="predicted"/>
<evidence type="ECO:0000313" key="3">
    <source>
        <dbReference type="Proteomes" id="UP001529510"/>
    </source>
</evidence>
<keyword evidence="3" id="KW-1185">Reference proteome</keyword>
<gene>
    <name evidence="2" type="ORF">M9458_012530</name>
</gene>
<name>A0ABD0R6V0_CIRMR</name>
<reference evidence="2 3" key="1">
    <citation type="submission" date="2024-05" db="EMBL/GenBank/DDBJ databases">
        <title>Genome sequencing and assembly of Indian major carp, Cirrhinus mrigala (Hamilton, 1822).</title>
        <authorList>
            <person name="Mohindra V."/>
            <person name="Chowdhury L.M."/>
            <person name="Lal K."/>
            <person name="Jena J.K."/>
        </authorList>
    </citation>
    <scope>NUCLEOTIDE SEQUENCE [LARGE SCALE GENOMIC DNA]</scope>
    <source>
        <strain evidence="2">CM1030</strain>
        <tissue evidence="2">Blood</tissue>
    </source>
</reference>
<feature type="compositionally biased region" description="Polar residues" evidence="1">
    <location>
        <begin position="72"/>
        <end position="83"/>
    </location>
</feature>
<dbReference type="AlphaFoldDB" id="A0ABD0R6V0"/>
<dbReference type="EMBL" id="JAMKFB020000005">
    <property type="protein sequence ID" value="KAL0194234.1"/>
    <property type="molecule type" value="Genomic_DNA"/>
</dbReference>
<organism evidence="2 3">
    <name type="scientific">Cirrhinus mrigala</name>
    <name type="common">Mrigala</name>
    <dbReference type="NCBI Taxonomy" id="683832"/>
    <lineage>
        <taxon>Eukaryota</taxon>
        <taxon>Metazoa</taxon>
        <taxon>Chordata</taxon>
        <taxon>Craniata</taxon>
        <taxon>Vertebrata</taxon>
        <taxon>Euteleostomi</taxon>
        <taxon>Actinopterygii</taxon>
        <taxon>Neopterygii</taxon>
        <taxon>Teleostei</taxon>
        <taxon>Ostariophysi</taxon>
        <taxon>Cypriniformes</taxon>
        <taxon>Cyprinidae</taxon>
        <taxon>Labeoninae</taxon>
        <taxon>Labeonini</taxon>
        <taxon>Cirrhinus</taxon>
    </lineage>
</organism>
<dbReference type="Proteomes" id="UP001529510">
    <property type="component" value="Unassembled WGS sequence"/>
</dbReference>
<feature type="non-terminal residue" evidence="2">
    <location>
        <position position="1"/>
    </location>
</feature>
<evidence type="ECO:0000313" key="2">
    <source>
        <dbReference type="EMBL" id="KAL0194234.1"/>
    </source>
</evidence>